<dbReference type="EMBL" id="JSAB01000224">
    <property type="protein sequence ID" value="RNF29223.1"/>
    <property type="molecule type" value="Genomic_DNA"/>
</dbReference>
<keyword evidence="1" id="KW-0560">Oxidoreductase</keyword>
<reference evidence="4" key="1">
    <citation type="submission" date="2014-10" db="EMBL/GenBank/DDBJ databases">
        <title>Massilia sp. genome.</title>
        <authorList>
            <person name="Xu B."/>
            <person name="Dai L."/>
            <person name="Huang Z."/>
        </authorList>
    </citation>
    <scope>NUCLEOTIDE SEQUENCE [LARGE SCALE GENOMIC DNA]</scope>
    <source>
        <strain evidence="4">CFS-1</strain>
    </source>
</reference>
<dbReference type="InterPro" id="IPR002938">
    <property type="entry name" value="FAD-bd"/>
</dbReference>
<dbReference type="Pfam" id="PF01494">
    <property type="entry name" value="FAD_binding_3"/>
    <property type="match status" value="1"/>
</dbReference>
<comment type="caution">
    <text evidence="4">The sequence shown here is derived from an EMBL/GenBank/DDBJ whole genome shotgun (WGS) entry which is preliminary data.</text>
</comment>
<keyword evidence="2" id="KW-0503">Monooxygenase</keyword>
<dbReference type="GO" id="GO:0004497">
    <property type="term" value="F:monooxygenase activity"/>
    <property type="evidence" value="ECO:0007669"/>
    <property type="project" value="UniProtKB-KW"/>
</dbReference>
<dbReference type="Gene3D" id="3.50.50.60">
    <property type="entry name" value="FAD/NAD(P)-binding domain"/>
    <property type="match status" value="1"/>
</dbReference>
<dbReference type="InterPro" id="IPR036188">
    <property type="entry name" value="FAD/NAD-bd_sf"/>
</dbReference>
<accession>A0A422QGZ3</accession>
<dbReference type="AlphaFoldDB" id="A0A422QGZ3"/>
<evidence type="ECO:0000256" key="1">
    <source>
        <dbReference type="ARBA" id="ARBA00023002"/>
    </source>
</evidence>
<dbReference type="Proteomes" id="UP000283254">
    <property type="component" value="Unassembled WGS sequence"/>
</dbReference>
<dbReference type="RefSeq" id="WP_221176202.1">
    <property type="nucleotide sequence ID" value="NZ_JSAB01000224.1"/>
</dbReference>
<dbReference type="PRINTS" id="PR00420">
    <property type="entry name" value="RNGMNOXGNASE"/>
</dbReference>
<evidence type="ECO:0000313" key="5">
    <source>
        <dbReference type="Proteomes" id="UP000283254"/>
    </source>
</evidence>
<gene>
    <name evidence="4" type="ORF">NM04_19100</name>
</gene>
<evidence type="ECO:0000259" key="3">
    <source>
        <dbReference type="Pfam" id="PF01494"/>
    </source>
</evidence>
<sequence>MQRKILIVGGGIAGLSLGLALEQRGIAADVVERHATPSPSGTGLYLPGNATRAIASLGLLDRLRANAVAVRSQKILDHRGWELTETRTGDVWSRCGPCLSLPHARLHAILGAAFGESRVRHDVSVEAIDQSSGRCEVAFTDGRSATYDLVVGADGIHSGVRRIVRPDVNPQYGRQVCWRFITQNVTGVAGWTALLGNGSTLLAIPVSGSEVYVYADLTLPPGADPEPYRHACLPELFQKFAAPVSLLLERGHQDEARVHFGRLGQVVMDDWVQGRVVFIGDAAHAASPNMAQGAALAIEDAAVLADVLAAGQDLDTALTSYTRRRQHRIRWVQRQCAARDKMRALPALARAAIFGLFGDKLYRRSYAPLLAPL</sequence>
<organism evidence="4 5">
    <name type="scientific">Massilia aurea</name>
    <dbReference type="NCBI Taxonomy" id="373040"/>
    <lineage>
        <taxon>Bacteria</taxon>
        <taxon>Pseudomonadati</taxon>
        <taxon>Pseudomonadota</taxon>
        <taxon>Betaproteobacteria</taxon>
        <taxon>Burkholderiales</taxon>
        <taxon>Oxalobacteraceae</taxon>
        <taxon>Telluria group</taxon>
        <taxon>Massilia</taxon>
    </lineage>
</organism>
<evidence type="ECO:0000313" key="4">
    <source>
        <dbReference type="EMBL" id="RNF29223.1"/>
    </source>
</evidence>
<keyword evidence="5" id="KW-1185">Reference proteome</keyword>
<dbReference type="PANTHER" id="PTHR13789">
    <property type="entry name" value="MONOOXYGENASE"/>
    <property type="match status" value="1"/>
</dbReference>
<dbReference type="GO" id="GO:0071949">
    <property type="term" value="F:FAD binding"/>
    <property type="evidence" value="ECO:0007669"/>
    <property type="project" value="InterPro"/>
</dbReference>
<dbReference type="SUPFAM" id="SSF51905">
    <property type="entry name" value="FAD/NAD(P)-binding domain"/>
    <property type="match status" value="1"/>
</dbReference>
<proteinExistence type="predicted"/>
<name>A0A422QGZ3_9BURK</name>
<protein>
    <recommendedName>
        <fullName evidence="3">FAD-binding domain-containing protein</fullName>
    </recommendedName>
</protein>
<dbReference type="InterPro" id="IPR050493">
    <property type="entry name" value="FAD-dep_Monooxygenase_BioMet"/>
</dbReference>
<feature type="domain" description="FAD-binding" evidence="3">
    <location>
        <begin position="4"/>
        <end position="330"/>
    </location>
</feature>
<dbReference type="PANTHER" id="PTHR13789:SF309">
    <property type="entry name" value="PUTATIVE (AFU_ORTHOLOGUE AFUA_6G14510)-RELATED"/>
    <property type="match status" value="1"/>
</dbReference>
<evidence type="ECO:0000256" key="2">
    <source>
        <dbReference type="ARBA" id="ARBA00023033"/>
    </source>
</evidence>